<comment type="similarity">
    <text evidence="1">Belongs to the NipSnap family.</text>
</comment>
<dbReference type="PANTHER" id="PTHR21017:SF17">
    <property type="entry name" value="PROTEIN NIPSNAP"/>
    <property type="match status" value="1"/>
</dbReference>
<dbReference type="Proteomes" id="UP000221168">
    <property type="component" value="Unassembled WGS sequence"/>
</dbReference>
<dbReference type="InterPro" id="IPR011008">
    <property type="entry name" value="Dimeric_a/b-barrel"/>
</dbReference>
<dbReference type="InterPro" id="IPR051557">
    <property type="entry name" value="NipSnap_domain"/>
</dbReference>
<evidence type="ECO:0000259" key="2">
    <source>
        <dbReference type="Pfam" id="PF07978"/>
    </source>
</evidence>
<organism evidence="3 4">
    <name type="scientific">Zhengella mangrovi</name>
    <dbReference type="NCBI Taxonomy" id="1982044"/>
    <lineage>
        <taxon>Bacteria</taxon>
        <taxon>Pseudomonadati</taxon>
        <taxon>Pseudomonadota</taxon>
        <taxon>Alphaproteobacteria</taxon>
        <taxon>Hyphomicrobiales</taxon>
        <taxon>Notoacmeibacteraceae</taxon>
        <taxon>Zhengella</taxon>
    </lineage>
</organism>
<gene>
    <name evidence="3" type="ORF">CSC94_13450</name>
</gene>
<accession>A0A2G1QMK6</accession>
<dbReference type="Pfam" id="PF07978">
    <property type="entry name" value="NIPSNAP"/>
    <property type="match status" value="2"/>
</dbReference>
<dbReference type="Gene3D" id="3.30.70.100">
    <property type="match status" value="2"/>
</dbReference>
<sequence length="205" mass="22472">MKFYELATLDTVIFGGPRAAPAIEAFTAAPDARGRLLGAWGNDIGALNKVILLRGFDSHEDLLAERERVLRSSNPFGCADLLTGMSLDSYRPLDFLPPVETGSFGPVYEIRSYTMKVNGLMPTMEKWEAAIPERLAYSKMTVAMYSLDGAPRLTQIWPYASLEDRAKARAQSVADGKWPPKGGPDWLTTDMTSTVAMPLAISPLK</sequence>
<reference evidence="3 4" key="1">
    <citation type="submission" date="2017-10" db="EMBL/GenBank/DDBJ databases">
        <title>Sedimentibacterium mangrovi gen. nov., sp. nov., a novel member of family Phyllobacteriacea isolated from mangrove sediment.</title>
        <authorList>
            <person name="Liao H."/>
            <person name="Tian Y."/>
        </authorList>
    </citation>
    <scope>NUCLEOTIDE SEQUENCE [LARGE SCALE GENOMIC DNA]</scope>
    <source>
        <strain evidence="3 4">X9-2-2</strain>
    </source>
</reference>
<evidence type="ECO:0000313" key="4">
    <source>
        <dbReference type="Proteomes" id="UP000221168"/>
    </source>
</evidence>
<evidence type="ECO:0000313" key="3">
    <source>
        <dbReference type="EMBL" id="PHP66680.1"/>
    </source>
</evidence>
<name>A0A2G1QMK6_9HYPH</name>
<dbReference type="OrthoDB" id="4124121at2"/>
<protein>
    <submittedName>
        <fullName evidence="3">NIPSNAP family protein</fullName>
    </submittedName>
</protein>
<dbReference type="EMBL" id="PDVP01000007">
    <property type="protein sequence ID" value="PHP66680.1"/>
    <property type="molecule type" value="Genomic_DNA"/>
</dbReference>
<dbReference type="InterPro" id="IPR012577">
    <property type="entry name" value="NIPSNAP"/>
</dbReference>
<feature type="domain" description="NIPSNAP" evidence="2">
    <location>
        <begin position="108"/>
        <end position="203"/>
    </location>
</feature>
<dbReference type="SUPFAM" id="SSF54909">
    <property type="entry name" value="Dimeric alpha+beta barrel"/>
    <property type="match status" value="2"/>
</dbReference>
<dbReference type="AlphaFoldDB" id="A0A2G1QMK6"/>
<dbReference type="RefSeq" id="WP_099306866.1">
    <property type="nucleotide sequence ID" value="NZ_PDVP01000007.1"/>
</dbReference>
<keyword evidence="4" id="KW-1185">Reference proteome</keyword>
<feature type="domain" description="NIPSNAP" evidence="2">
    <location>
        <begin position="28"/>
        <end position="72"/>
    </location>
</feature>
<comment type="caution">
    <text evidence="3">The sequence shown here is derived from an EMBL/GenBank/DDBJ whole genome shotgun (WGS) entry which is preliminary data.</text>
</comment>
<dbReference type="PANTHER" id="PTHR21017">
    <property type="entry name" value="NIPSNAP-RELATED"/>
    <property type="match status" value="1"/>
</dbReference>
<evidence type="ECO:0000256" key="1">
    <source>
        <dbReference type="ARBA" id="ARBA00005291"/>
    </source>
</evidence>
<proteinExistence type="inferred from homology"/>